<proteinExistence type="inferred from homology"/>
<protein>
    <submittedName>
        <fullName evidence="3">Nucleotide-binding universal stress protein, UspA family</fullName>
    </submittedName>
</protein>
<feature type="domain" description="UspA" evidence="2">
    <location>
        <begin position="2"/>
        <end position="141"/>
    </location>
</feature>
<dbReference type="CDD" id="cd00293">
    <property type="entry name" value="USP-like"/>
    <property type="match status" value="1"/>
</dbReference>
<evidence type="ECO:0000259" key="2">
    <source>
        <dbReference type="Pfam" id="PF00582"/>
    </source>
</evidence>
<evidence type="ECO:0000313" key="3">
    <source>
        <dbReference type="EMBL" id="SKC41956.1"/>
    </source>
</evidence>
<dbReference type="PANTHER" id="PTHR46268:SF6">
    <property type="entry name" value="UNIVERSAL STRESS PROTEIN UP12"/>
    <property type="match status" value="1"/>
</dbReference>
<comment type="similarity">
    <text evidence="1">Belongs to the universal stress protein A family.</text>
</comment>
<dbReference type="InterPro" id="IPR014729">
    <property type="entry name" value="Rossmann-like_a/b/a_fold"/>
</dbReference>
<dbReference type="EMBL" id="FUZT01000001">
    <property type="protein sequence ID" value="SKC41956.1"/>
    <property type="molecule type" value="Genomic_DNA"/>
</dbReference>
<dbReference type="SUPFAM" id="SSF52402">
    <property type="entry name" value="Adenine nucleotide alpha hydrolases-like"/>
    <property type="match status" value="1"/>
</dbReference>
<accession>A0A1T5IS40</accession>
<dbReference type="PRINTS" id="PR01438">
    <property type="entry name" value="UNVRSLSTRESS"/>
</dbReference>
<evidence type="ECO:0000256" key="1">
    <source>
        <dbReference type="ARBA" id="ARBA00008791"/>
    </source>
</evidence>
<gene>
    <name evidence="3" type="ORF">SAMN02194393_00689</name>
</gene>
<organism evidence="3 4">
    <name type="scientific">Maledivibacter halophilus</name>
    <dbReference type="NCBI Taxonomy" id="36842"/>
    <lineage>
        <taxon>Bacteria</taxon>
        <taxon>Bacillati</taxon>
        <taxon>Bacillota</taxon>
        <taxon>Clostridia</taxon>
        <taxon>Peptostreptococcales</taxon>
        <taxon>Caminicellaceae</taxon>
        <taxon>Maledivibacter</taxon>
    </lineage>
</organism>
<dbReference type="InterPro" id="IPR006016">
    <property type="entry name" value="UspA"/>
</dbReference>
<dbReference type="InterPro" id="IPR006015">
    <property type="entry name" value="Universal_stress_UspA"/>
</dbReference>
<reference evidence="3 4" key="1">
    <citation type="submission" date="2017-02" db="EMBL/GenBank/DDBJ databases">
        <authorList>
            <person name="Peterson S.W."/>
        </authorList>
    </citation>
    <scope>NUCLEOTIDE SEQUENCE [LARGE SCALE GENOMIC DNA]</scope>
    <source>
        <strain evidence="3 4">M1</strain>
    </source>
</reference>
<dbReference type="AlphaFoldDB" id="A0A1T5IS40"/>
<sequence>MEKILLPIDGSQICCKAFEYAKKIAEKFNSKIILFNSQDLTPPFGWLYDPVIPKNQKHNPEKITEEIVEEGKKAFEGTGINVITKTSLGDPATTILEISEREECDLIIMCTHGMSKSKRFLLGSVTNKVVLYSKIPVLVVR</sequence>
<dbReference type="Gene3D" id="3.40.50.620">
    <property type="entry name" value="HUPs"/>
    <property type="match status" value="1"/>
</dbReference>
<dbReference type="RefSeq" id="WP_079489343.1">
    <property type="nucleotide sequence ID" value="NZ_FUZT01000001.1"/>
</dbReference>
<name>A0A1T5IS40_9FIRM</name>
<dbReference type="OrthoDB" id="9794782at2"/>
<dbReference type="PANTHER" id="PTHR46268">
    <property type="entry name" value="STRESS RESPONSE PROTEIN NHAX"/>
    <property type="match status" value="1"/>
</dbReference>
<dbReference type="Proteomes" id="UP000190285">
    <property type="component" value="Unassembled WGS sequence"/>
</dbReference>
<dbReference type="STRING" id="36842.SAMN02194393_00689"/>
<keyword evidence="4" id="KW-1185">Reference proteome</keyword>
<dbReference type="Pfam" id="PF00582">
    <property type="entry name" value="Usp"/>
    <property type="match status" value="1"/>
</dbReference>
<evidence type="ECO:0000313" key="4">
    <source>
        <dbReference type="Proteomes" id="UP000190285"/>
    </source>
</evidence>